<keyword evidence="4 6" id="KW-1133">Transmembrane helix</keyword>
<feature type="transmembrane region" description="Helical" evidence="6">
    <location>
        <begin position="32"/>
        <end position="53"/>
    </location>
</feature>
<dbReference type="Proteomes" id="UP000316921">
    <property type="component" value="Chromosome"/>
</dbReference>
<evidence type="ECO:0000313" key="7">
    <source>
        <dbReference type="EMBL" id="QDU69583.1"/>
    </source>
</evidence>
<evidence type="ECO:0000256" key="1">
    <source>
        <dbReference type="ARBA" id="ARBA00004127"/>
    </source>
</evidence>
<feature type="transmembrane region" description="Helical" evidence="6">
    <location>
        <begin position="356"/>
        <end position="378"/>
    </location>
</feature>
<evidence type="ECO:0000256" key="5">
    <source>
        <dbReference type="ARBA" id="ARBA00023136"/>
    </source>
</evidence>
<feature type="transmembrane region" description="Helical" evidence="6">
    <location>
        <begin position="205"/>
        <end position="227"/>
    </location>
</feature>
<evidence type="ECO:0000256" key="3">
    <source>
        <dbReference type="ARBA" id="ARBA00022692"/>
    </source>
</evidence>
<organism evidence="7 8">
    <name type="scientific">Engelhardtia mirabilis</name>
    <dbReference type="NCBI Taxonomy" id="2528011"/>
    <lineage>
        <taxon>Bacteria</taxon>
        <taxon>Pseudomonadati</taxon>
        <taxon>Planctomycetota</taxon>
        <taxon>Planctomycetia</taxon>
        <taxon>Planctomycetia incertae sedis</taxon>
        <taxon>Engelhardtia</taxon>
    </lineage>
</organism>
<dbReference type="RefSeq" id="WP_419191870.1">
    <property type="nucleotide sequence ID" value="NZ_CP036287.1"/>
</dbReference>
<sequence>MTNPSDDRPASAGGGVLSRLALDSPPKRAWALYDWANSAMMTVIVTAVFPIYFERVASEGLTDSESAELFSLGTTIALLTIALLAPLLGALGDYRAIRKRLLGCFLVLGVAATAAMFLIGPGDAYLAVVLFGLANIGASGSFVFYDALLPHVAEGEEMDRLSTSAYSLGYLGGGLLLALNLAWIIKPELFGLPSGEGLTPAEATLPTRLAFLSVALWWGVFSIPLFLRVPEPPRLIEPDETGDRGSLRVAVVRLGETLRELRSYRHAFLMMVAFLIYNDGIGTIIRMSVFFGGLLDLDQSVMLLSILLVQFVGVPCAIGFGRLAARIGTRPAILVGVGFYLLITLLAYGMQNETHFLVLAISVGLVMGGTQALSRSLFASMIPRHKSGEFFAIFAVLEKFAGVLGPAAFFLVVRQTDEPRLAILSVLPFFVVGGLILKRVDIEAGRAAAREADRDLLLRPR</sequence>
<feature type="transmembrane region" description="Helical" evidence="6">
    <location>
        <begin position="268"/>
        <end position="295"/>
    </location>
</feature>
<keyword evidence="3 6" id="KW-0812">Transmembrane</keyword>
<feature type="transmembrane region" description="Helical" evidence="6">
    <location>
        <begin position="165"/>
        <end position="185"/>
    </location>
</feature>
<dbReference type="Pfam" id="PF11700">
    <property type="entry name" value="ATG22"/>
    <property type="match status" value="1"/>
</dbReference>
<keyword evidence="5 6" id="KW-0472">Membrane</keyword>
<keyword evidence="2" id="KW-0813">Transport</keyword>
<feature type="transmembrane region" description="Helical" evidence="6">
    <location>
        <begin position="419"/>
        <end position="437"/>
    </location>
</feature>
<evidence type="ECO:0000256" key="2">
    <source>
        <dbReference type="ARBA" id="ARBA00022448"/>
    </source>
</evidence>
<keyword evidence="8" id="KW-1185">Reference proteome</keyword>
<feature type="transmembrane region" description="Helical" evidence="6">
    <location>
        <begin position="332"/>
        <end position="350"/>
    </location>
</feature>
<dbReference type="PANTHER" id="PTHR23519:SF1">
    <property type="entry name" value="AUTOPHAGY-RELATED PROTEIN 22"/>
    <property type="match status" value="1"/>
</dbReference>
<dbReference type="AlphaFoldDB" id="A0A518BRJ9"/>
<name>A0A518BRJ9_9BACT</name>
<dbReference type="InterPro" id="IPR024671">
    <property type="entry name" value="Atg22-like"/>
</dbReference>
<evidence type="ECO:0000313" key="8">
    <source>
        <dbReference type="Proteomes" id="UP000316921"/>
    </source>
</evidence>
<feature type="transmembrane region" description="Helical" evidence="6">
    <location>
        <begin position="101"/>
        <end position="119"/>
    </location>
</feature>
<dbReference type="PANTHER" id="PTHR23519">
    <property type="entry name" value="AUTOPHAGY-RELATED PROTEIN 22"/>
    <property type="match status" value="1"/>
</dbReference>
<dbReference type="SUPFAM" id="SSF103473">
    <property type="entry name" value="MFS general substrate transporter"/>
    <property type="match status" value="1"/>
</dbReference>
<evidence type="ECO:0000256" key="6">
    <source>
        <dbReference type="SAM" id="Phobius"/>
    </source>
</evidence>
<dbReference type="InterPro" id="IPR036259">
    <property type="entry name" value="MFS_trans_sf"/>
</dbReference>
<feature type="transmembrane region" description="Helical" evidence="6">
    <location>
        <begin position="390"/>
        <end position="413"/>
    </location>
</feature>
<dbReference type="InterPro" id="IPR050495">
    <property type="entry name" value="ATG22/LtaA_families"/>
</dbReference>
<reference evidence="7 8" key="1">
    <citation type="submission" date="2019-02" db="EMBL/GenBank/DDBJ databases">
        <title>Deep-cultivation of Planctomycetes and their phenomic and genomic characterization uncovers novel biology.</title>
        <authorList>
            <person name="Wiegand S."/>
            <person name="Jogler M."/>
            <person name="Boedeker C."/>
            <person name="Pinto D."/>
            <person name="Vollmers J."/>
            <person name="Rivas-Marin E."/>
            <person name="Kohn T."/>
            <person name="Peeters S.H."/>
            <person name="Heuer A."/>
            <person name="Rast P."/>
            <person name="Oberbeckmann S."/>
            <person name="Bunk B."/>
            <person name="Jeske O."/>
            <person name="Meyerdierks A."/>
            <person name="Storesund J.E."/>
            <person name="Kallscheuer N."/>
            <person name="Luecker S."/>
            <person name="Lage O.M."/>
            <person name="Pohl T."/>
            <person name="Merkel B.J."/>
            <person name="Hornburger P."/>
            <person name="Mueller R.-W."/>
            <person name="Bruemmer F."/>
            <person name="Labrenz M."/>
            <person name="Spormann A.M."/>
            <person name="Op den Camp H."/>
            <person name="Overmann J."/>
            <person name="Amann R."/>
            <person name="Jetten M.S.M."/>
            <person name="Mascher T."/>
            <person name="Medema M.H."/>
            <person name="Devos D.P."/>
            <person name="Kaster A.-K."/>
            <person name="Ovreas L."/>
            <person name="Rohde M."/>
            <person name="Galperin M.Y."/>
            <person name="Jogler C."/>
        </authorList>
    </citation>
    <scope>NUCLEOTIDE SEQUENCE [LARGE SCALE GENOMIC DNA]</scope>
    <source>
        <strain evidence="7 8">Pla133</strain>
    </source>
</reference>
<comment type="subcellular location">
    <subcellularLocation>
        <location evidence="1">Endomembrane system</location>
        <topology evidence="1">Multi-pass membrane protein</topology>
    </subcellularLocation>
</comment>
<proteinExistence type="predicted"/>
<evidence type="ECO:0000256" key="4">
    <source>
        <dbReference type="ARBA" id="ARBA00022989"/>
    </source>
</evidence>
<gene>
    <name evidence="7" type="ORF">Pla133_47030</name>
</gene>
<dbReference type="KEGG" id="pbap:Pla133_47030"/>
<dbReference type="EMBL" id="CP036287">
    <property type="protein sequence ID" value="QDU69583.1"/>
    <property type="molecule type" value="Genomic_DNA"/>
</dbReference>
<feature type="transmembrane region" description="Helical" evidence="6">
    <location>
        <begin position="69"/>
        <end position="89"/>
    </location>
</feature>
<dbReference type="GO" id="GO:0012505">
    <property type="term" value="C:endomembrane system"/>
    <property type="evidence" value="ECO:0007669"/>
    <property type="project" value="UniProtKB-SubCell"/>
</dbReference>
<feature type="transmembrane region" description="Helical" evidence="6">
    <location>
        <begin position="301"/>
        <end position="320"/>
    </location>
</feature>
<accession>A0A518BRJ9</accession>
<feature type="transmembrane region" description="Helical" evidence="6">
    <location>
        <begin position="125"/>
        <end position="145"/>
    </location>
</feature>
<protein>
    <submittedName>
        <fullName evidence="7">Vacuole effluxer Atg22 like protein</fullName>
    </submittedName>
</protein>
<dbReference type="Gene3D" id="1.20.1250.20">
    <property type="entry name" value="MFS general substrate transporter like domains"/>
    <property type="match status" value="1"/>
</dbReference>